<organism evidence="1 2">
    <name type="scientific">Umezawaea endophytica</name>
    <dbReference type="NCBI Taxonomy" id="1654476"/>
    <lineage>
        <taxon>Bacteria</taxon>
        <taxon>Bacillati</taxon>
        <taxon>Actinomycetota</taxon>
        <taxon>Actinomycetes</taxon>
        <taxon>Pseudonocardiales</taxon>
        <taxon>Pseudonocardiaceae</taxon>
        <taxon>Umezawaea</taxon>
    </lineage>
</organism>
<dbReference type="RefSeq" id="WP_259622322.1">
    <property type="nucleotide sequence ID" value="NZ_JANYMP010000003.1"/>
</dbReference>
<dbReference type="EMBL" id="JANYMP010000003">
    <property type="protein sequence ID" value="MCS7476808.1"/>
    <property type="molecule type" value="Genomic_DNA"/>
</dbReference>
<name>A0A9X2VHN8_9PSEU</name>
<keyword evidence="2" id="KW-1185">Reference proteome</keyword>
<sequence>MKREHDGPVALSVHEAGHLVIAHSQEALTVGESIWSDQGFTYTNVGSEADWTKPAEKVRSIAAQVAVAVAGGAAELVVHRGVLPEELTVEDVLAETGSIDFQLAQEWLALQRHDPSQDAIEAEVLDVFHLVAAALADRGTSALVSELADRLLARRRREENGTVRLGSTEPEVAALLAGARLPAEYPLTRTTTANLISVTTH</sequence>
<protein>
    <submittedName>
        <fullName evidence="1">Uncharacterized protein</fullName>
    </submittedName>
</protein>
<evidence type="ECO:0000313" key="2">
    <source>
        <dbReference type="Proteomes" id="UP001141259"/>
    </source>
</evidence>
<gene>
    <name evidence="1" type="ORF">NZH93_08070</name>
</gene>
<accession>A0A9X2VHN8</accession>
<dbReference type="Proteomes" id="UP001141259">
    <property type="component" value="Unassembled WGS sequence"/>
</dbReference>
<comment type="caution">
    <text evidence="1">The sequence shown here is derived from an EMBL/GenBank/DDBJ whole genome shotgun (WGS) entry which is preliminary data.</text>
</comment>
<reference evidence="1" key="1">
    <citation type="submission" date="2022-08" db="EMBL/GenBank/DDBJ databases">
        <authorList>
            <person name="Tistechok S."/>
            <person name="Samborskyy M."/>
            <person name="Roman I."/>
        </authorList>
    </citation>
    <scope>NUCLEOTIDE SEQUENCE</scope>
    <source>
        <strain evidence="1">DSM 103496</strain>
    </source>
</reference>
<dbReference type="AlphaFoldDB" id="A0A9X2VHN8"/>
<proteinExistence type="predicted"/>
<evidence type="ECO:0000313" key="1">
    <source>
        <dbReference type="EMBL" id="MCS7476808.1"/>
    </source>
</evidence>